<keyword evidence="12" id="KW-1185">Reference proteome</keyword>
<dbReference type="GO" id="GO:0004674">
    <property type="term" value="F:protein serine/threonine kinase activity"/>
    <property type="evidence" value="ECO:0007669"/>
    <property type="project" value="UniProtKB-KW"/>
</dbReference>
<dbReference type="InterPro" id="IPR051131">
    <property type="entry name" value="NEK_Ser/Thr_kinase_NIMA"/>
</dbReference>
<keyword evidence="6" id="KW-0067">ATP-binding</keyword>
<name>A0A8J2WRA2_9STRA</name>
<dbReference type="PROSITE" id="PS50011">
    <property type="entry name" value="PROTEIN_KINASE_DOM"/>
    <property type="match status" value="1"/>
</dbReference>
<dbReference type="PANTHER" id="PTHR44899">
    <property type="entry name" value="CAMK FAMILY PROTEIN KINASE"/>
    <property type="match status" value="1"/>
</dbReference>
<comment type="catalytic activity">
    <reaction evidence="8">
        <text>L-seryl-[protein] + ATP = O-phospho-L-seryl-[protein] + ADP + H(+)</text>
        <dbReference type="Rhea" id="RHEA:17989"/>
        <dbReference type="Rhea" id="RHEA-COMP:9863"/>
        <dbReference type="Rhea" id="RHEA-COMP:11604"/>
        <dbReference type="ChEBI" id="CHEBI:15378"/>
        <dbReference type="ChEBI" id="CHEBI:29999"/>
        <dbReference type="ChEBI" id="CHEBI:30616"/>
        <dbReference type="ChEBI" id="CHEBI:83421"/>
        <dbReference type="ChEBI" id="CHEBI:456216"/>
        <dbReference type="EC" id="2.7.11.1"/>
    </reaction>
</comment>
<evidence type="ECO:0000256" key="9">
    <source>
        <dbReference type="SAM" id="MobiDB-lite"/>
    </source>
</evidence>
<dbReference type="PROSITE" id="PS00108">
    <property type="entry name" value="PROTEIN_KINASE_ST"/>
    <property type="match status" value="1"/>
</dbReference>
<dbReference type="InterPro" id="IPR011009">
    <property type="entry name" value="Kinase-like_dom_sf"/>
</dbReference>
<evidence type="ECO:0000256" key="1">
    <source>
        <dbReference type="ARBA" id="ARBA00012513"/>
    </source>
</evidence>
<feature type="compositionally biased region" description="Basic residues" evidence="9">
    <location>
        <begin position="424"/>
        <end position="442"/>
    </location>
</feature>
<dbReference type="Gene3D" id="1.10.510.10">
    <property type="entry name" value="Transferase(Phosphotransferase) domain 1"/>
    <property type="match status" value="1"/>
</dbReference>
<dbReference type="Proteomes" id="UP000789595">
    <property type="component" value="Unassembled WGS sequence"/>
</dbReference>
<reference evidence="11" key="1">
    <citation type="submission" date="2021-11" db="EMBL/GenBank/DDBJ databases">
        <authorList>
            <consortium name="Genoscope - CEA"/>
            <person name="William W."/>
        </authorList>
    </citation>
    <scope>NUCLEOTIDE SEQUENCE</scope>
</reference>
<sequence>MDTSPEARWTEVRLIGRGAQGSVHLVRHNSTQQLCVRKRVATENLSKRDRDAAHRECQLLKTLDHPRIVKFVESFEGRLEDDARCLHLVMEWCPQGDLAYHINEAKSTSRKFPEQQISRWFAQMGDALAYLHSRRVLHRDLKSTNVFVDAEMNLKLGDLGIAKILESTLARASTVVGTPNYLSPELCENKPYGPASDVWALGCVLYELCALKRPFDASNLFGIVYSVVKGDADLEAVSTDEENWLRLLVKRLLTKDAEQRPTIAQVLKDTHNLQEHVLCQGPVVSPDQYDDDFEVYNGQPSVTPTHATTKKQTSPFSGGRYAGMPNARESPPLETRYLEPRRPAEVVIERLKTPLLEAPPPVPPSPVEPAPPVKQPKPRRDVARPTAASAARATPSPSLERRSGSPPTVPKVRRTATPSPPIIARKHTTPLSGARHRPRPRKQKAESPLAKFRARAHESFLGAGAKPPRAPPPPPSGQPLVTRARSEPALFAVPKKKSTAMSVGTFHQLVAPGQSYDPPPPPGPPPPTPPPPLDPADRVENERTRQLRRRLGDAAYERVYAICRRAHERCTAVRKRDLFEVVAQNDYDACLAVEQLVFADIVRSTSSRQRAATLE</sequence>
<dbReference type="GO" id="GO:0005524">
    <property type="term" value="F:ATP binding"/>
    <property type="evidence" value="ECO:0007669"/>
    <property type="project" value="UniProtKB-KW"/>
</dbReference>
<evidence type="ECO:0000256" key="7">
    <source>
        <dbReference type="ARBA" id="ARBA00047899"/>
    </source>
</evidence>
<evidence type="ECO:0000256" key="8">
    <source>
        <dbReference type="ARBA" id="ARBA00048679"/>
    </source>
</evidence>
<gene>
    <name evidence="11" type="ORF">PECAL_5P20710</name>
</gene>
<feature type="compositionally biased region" description="Pro residues" evidence="9">
    <location>
        <begin position="468"/>
        <end position="477"/>
    </location>
</feature>
<evidence type="ECO:0000313" key="11">
    <source>
        <dbReference type="EMBL" id="CAH0377535.1"/>
    </source>
</evidence>
<dbReference type="InterPro" id="IPR000719">
    <property type="entry name" value="Prot_kinase_dom"/>
</dbReference>
<evidence type="ECO:0000259" key="10">
    <source>
        <dbReference type="PROSITE" id="PS50011"/>
    </source>
</evidence>
<dbReference type="SMART" id="SM00220">
    <property type="entry name" value="S_TKc"/>
    <property type="match status" value="1"/>
</dbReference>
<feature type="domain" description="Protein kinase" evidence="10">
    <location>
        <begin position="9"/>
        <end position="274"/>
    </location>
</feature>
<evidence type="ECO:0000313" key="12">
    <source>
        <dbReference type="Proteomes" id="UP000789595"/>
    </source>
</evidence>
<feature type="compositionally biased region" description="Low complexity" evidence="9">
    <location>
        <begin position="384"/>
        <end position="398"/>
    </location>
</feature>
<comment type="catalytic activity">
    <reaction evidence="7">
        <text>L-threonyl-[protein] + ATP = O-phospho-L-threonyl-[protein] + ADP + H(+)</text>
        <dbReference type="Rhea" id="RHEA:46608"/>
        <dbReference type="Rhea" id="RHEA-COMP:11060"/>
        <dbReference type="Rhea" id="RHEA-COMP:11605"/>
        <dbReference type="ChEBI" id="CHEBI:15378"/>
        <dbReference type="ChEBI" id="CHEBI:30013"/>
        <dbReference type="ChEBI" id="CHEBI:30616"/>
        <dbReference type="ChEBI" id="CHEBI:61977"/>
        <dbReference type="ChEBI" id="CHEBI:456216"/>
        <dbReference type="EC" id="2.7.11.1"/>
    </reaction>
</comment>
<feature type="compositionally biased region" description="Basic and acidic residues" evidence="9">
    <location>
        <begin position="535"/>
        <end position="550"/>
    </location>
</feature>
<dbReference type="OrthoDB" id="248923at2759"/>
<dbReference type="InterPro" id="IPR008271">
    <property type="entry name" value="Ser/Thr_kinase_AS"/>
</dbReference>
<keyword evidence="4" id="KW-0547">Nucleotide-binding</keyword>
<accession>A0A8J2WRA2</accession>
<proteinExistence type="predicted"/>
<evidence type="ECO:0000256" key="6">
    <source>
        <dbReference type="ARBA" id="ARBA00022840"/>
    </source>
</evidence>
<feature type="region of interest" description="Disordered" evidence="9">
    <location>
        <begin position="510"/>
        <end position="550"/>
    </location>
</feature>
<feature type="region of interest" description="Disordered" evidence="9">
    <location>
        <begin position="299"/>
        <end position="334"/>
    </location>
</feature>
<dbReference type="EC" id="2.7.11.1" evidence="1"/>
<evidence type="ECO:0000256" key="4">
    <source>
        <dbReference type="ARBA" id="ARBA00022741"/>
    </source>
</evidence>
<feature type="region of interest" description="Disordered" evidence="9">
    <location>
        <begin position="355"/>
        <end position="486"/>
    </location>
</feature>
<organism evidence="11 12">
    <name type="scientific">Pelagomonas calceolata</name>
    <dbReference type="NCBI Taxonomy" id="35677"/>
    <lineage>
        <taxon>Eukaryota</taxon>
        <taxon>Sar</taxon>
        <taxon>Stramenopiles</taxon>
        <taxon>Ochrophyta</taxon>
        <taxon>Pelagophyceae</taxon>
        <taxon>Pelagomonadales</taxon>
        <taxon>Pelagomonadaceae</taxon>
        <taxon>Pelagomonas</taxon>
    </lineage>
</organism>
<feature type="compositionally biased region" description="Pro residues" evidence="9">
    <location>
        <begin position="517"/>
        <end position="534"/>
    </location>
</feature>
<evidence type="ECO:0000256" key="3">
    <source>
        <dbReference type="ARBA" id="ARBA00022679"/>
    </source>
</evidence>
<evidence type="ECO:0000256" key="5">
    <source>
        <dbReference type="ARBA" id="ARBA00022777"/>
    </source>
</evidence>
<protein>
    <recommendedName>
        <fullName evidence="1">non-specific serine/threonine protein kinase</fullName>
        <ecNumber evidence="1">2.7.11.1</ecNumber>
    </recommendedName>
</protein>
<feature type="compositionally biased region" description="Polar residues" evidence="9">
    <location>
        <begin position="299"/>
        <end position="316"/>
    </location>
</feature>
<dbReference type="Pfam" id="PF00069">
    <property type="entry name" value="Pkinase"/>
    <property type="match status" value="1"/>
</dbReference>
<dbReference type="SUPFAM" id="SSF56112">
    <property type="entry name" value="Protein kinase-like (PK-like)"/>
    <property type="match status" value="1"/>
</dbReference>
<evidence type="ECO:0000256" key="2">
    <source>
        <dbReference type="ARBA" id="ARBA00022527"/>
    </source>
</evidence>
<dbReference type="EMBL" id="CAKKNE010000005">
    <property type="protein sequence ID" value="CAH0377535.1"/>
    <property type="molecule type" value="Genomic_DNA"/>
</dbReference>
<dbReference type="AlphaFoldDB" id="A0A8J2WRA2"/>
<feature type="compositionally biased region" description="Pro residues" evidence="9">
    <location>
        <begin position="357"/>
        <end position="375"/>
    </location>
</feature>
<dbReference type="CDD" id="cd08215">
    <property type="entry name" value="STKc_Nek"/>
    <property type="match status" value="1"/>
</dbReference>
<keyword evidence="5" id="KW-0418">Kinase</keyword>
<keyword evidence="3" id="KW-0808">Transferase</keyword>
<dbReference type="PANTHER" id="PTHR44899:SF3">
    <property type="entry name" value="SERINE_THREONINE-PROTEIN KINASE NEK1"/>
    <property type="match status" value="1"/>
</dbReference>
<comment type="caution">
    <text evidence="11">The sequence shown here is derived from an EMBL/GenBank/DDBJ whole genome shotgun (WGS) entry which is preliminary data.</text>
</comment>
<keyword evidence="2" id="KW-0723">Serine/threonine-protein kinase</keyword>